<dbReference type="Gene3D" id="3.40.50.10190">
    <property type="entry name" value="BRCT domain"/>
    <property type="match status" value="2"/>
</dbReference>
<feature type="domain" description="BRCT" evidence="2">
    <location>
        <begin position="337"/>
        <end position="424"/>
    </location>
</feature>
<dbReference type="Pfam" id="PF16589">
    <property type="entry name" value="BRCT_2"/>
    <property type="match status" value="1"/>
</dbReference>
<keyword evidence="3" id="KW-1185">Reference proteome</keyword>
<dbReference type="Pfam" id="PF00533">
    <property type="entry name" value="BRCT"/>
    <property type="match status" value="1"/>
</dbReference>
<dbReference type="SUPFAM" id="SSF52113">
    <property type="entry name" value="BRCT domain"/>
    <property type="match status" value="2"/>
</dbReference>
<dbReference type="CDD" id="cd17751">
    <property type="entry name" value="BRCT_microcephalin_rpt3"/>
    <property type="match status" value="1"/>
</dbReference>
<organism evidence="3 4">
    <name type="scientific">Plectus sambesii</name>
    <dbReference type="NCBI Taxonomy" id="2011161"/>
    <lineage>
        <taxon>Eukaryota</taxon>
        <taxon>Metazoa</taxon>
        <taxon>Ecdysozoa</taxon>
        <taxon>Nematoda</taxon>
        <taxon>Chromadorea</taxon>
        <taxon>Plectida</taxon>
        <taxon>Plectina</taxon>
        <taxon>Plectoidea</taxon>
        <taxon>Plectidae</taxon>
        <taxon>Plectus</taxon>
    </lineage>
</organism>
<reference evidence="4" key="1">
    <citation type="submission" date="2022-11" db="UniProtKB">
        <authorList>
            <consortium name="WormBaseParasite"/>
        </authorList>
    </citation>
    <scope>IDENTIFICATION</scope>
</reference>
<dbReference type="PANTHER" id="PTHR14625">
    <property type="entry name" value="MICROCEPHALIN"/>
    <property type="match status" value="1"/>
</dbReference>
<dbReference type="SMART" id="SM00292">
    <property type="entry name" value="BRCT"/>
    <property type="match status" value="2"/>
</dbReference>
<feature type="region of interest" description="Disordered" evidence="1">
    <location>
        <begin position="113"/>
        <end position="137"/>
    </location>
</feature>
<sequence length="425" mass="47769">RFQKKRPLSPVDVVQSPTPNDSSISMGPVPAENLRRSRRHVAVNTSNDVKESSPSAVKTRRVARRHTIANIRFPQSPTQLLVNRVDQLNIGVAVPATKDPEAVTEKVVEKQAAIPETQLKSPNKQPTTSKARDSSESPLLCEPFEDRAKKGVTMKRRRLGKSEMYRLYAETVETPADADVRRVLNESRRQARGSGVYAVKTSSKLLNQLQRGLPSSEEFVDRTRSRIRQRRRSSRKPTSSLVLTSLGTNERNTLLPIIKKLGGYNAAMQVDGSTSHIICKDRRRTLNLLKGVVRGCWIVNDEWVYRSLEMGSWLPEEDFEMADWAPAIKKRRVSADQASTLFAGVRSFYIAPDCNPSVTDLTDLITHSGGKIVPMPRASVFILANRTTLTDRFLRYNGVKAVSEKWVLDSIMMDEIQPFDSYPVL</sequence>
<evidence type="ECO:0000256" key="1">
    <source>
        <dbReference type="SAM" id="MobiDB-lite"/>
    </source>
</evidence>
<feature type="compositionally biased region" description="Basic residues" evidence="1">
    <location>
        <begin position="225"/>
        <end position="235"/>
    </location>
</feature>
<dbReference type="GO" id="GO:0000278">
    <property type="term" value="P:mitotic cell cycle"/>
    <property type="evidence" value="ECO:0007669"/>
    <property type="project" value="TreeGrafter"/>
</dbReference>
<dbReference type="CDD" id="cd17736">
    <property type="entry name" value="BRCT_microcephalin_rpt2"/>
    <property type="match status" value="1"/>
</dbReference>
<dbReference type="PANTHER" id="PTHR14625:SF3">
    <property type="entry name" value="MICROCEPHALIN"/>
    <property type="match status" value="1"/>
</dbReference>
<feature type="region of interest" description="Disordered" evidence="1">
    <location>
        <begin position="217"/>
        <end position="242"/>
    </location>
</feature>
<evidence type="ECO:0000259" key="2">
    <source>
        <dbReference type="PROSITE" id="PS50172"/>
    </source>
</evidence>
<dbReference type="InterPro" id="IPR001357">
    <property type="entry name" value="BRCT_dom"/>
</dbReference>
<feature type="domain" description="BRCT" evidence="2">
    <location>
        <begin position="233"/>
        <end position="321"/>
    </location>
</feature>
<evidence type="ECO:0000313" key="4">
    <source>
        <dbReference type="WBParaSite" id="PSAMB.scaffold2613size22214.g18485.t1"/>
    </source>
</evidence>
<feature type="region of interest" description="Disordered" evidence="1">
    <location>
        <begin position="1"/>
        <end position="33"/>
    </location>
</feature>
<proteinExistence type="predicted"/>
<name>A0A914VV13_9BILA</name>
<dbReference type="PROSITE" id="PS50172">
    <property type="entry name" value="BRCT"/>
    <property type="match status" value="2"/>
</dbReference>
<accession>A0A914VV13</accession>
<dbReference type="InterPro" id="IPR022047">
    <property type="entry name" value="Microcephalin-like"/>
</dbReference>
<dbReference type="Proteomes" id="UP000887566">
    <property type="component" value="Unplaced"/>
</dbReference>
<dbReference type="WBParaSite" id="PSAMB.scaffold2613size22214.g18485.t1">
    <property type="protein sequence ID" value="PSAMB.scaffold2613size22214.g18485.t1"/>
    <property type="gene ID" value="PSAMB.scaffold2613size22214.g18485"/>
</dbReference>
<evidence type="ECO:0000313" key="3">
    <source>
        <dbReference type="Proteomes" id="UP000887566"/>
    </source>
</evidence>
<dbReference type="AlphaFoldDB" id="A0A914VV13"/>
<dbReference type="InterPro" id="IPR036420">
    <property type="entry name" value="BRCT_dom_sf"/>
</dbReference>
<feature type="compositionally biased region" description="Polar residues" evidence="1">
    <location>
        <begin position="118"/>
        <end position="129"/>
    </location>
</feature>
<feature type="compositionally biased region" description="Polar residues" evidence="1">
    <location>
        <begin position="15"/>
        <end position="25"/>
    </location>
</feature>
<protein>
    <submittedName>
        <fullName evidence="4">BRCT domain-containing protein</fullName>
    </submittedName>
</protein>